<evidence type="ECO:0000313" key="2">
    <source>
        <dbReference type="Proteomes" id="UP001607303"/>
    </source>
</evidence>
<comment type="caution">
    <text evidence="1">The sequence shown here is derived from an EMBL/GenBank/DDBJ whole genome shotgun (WGS) entry which is preliminary data.</text>
</comment>
<dbReference type="AlphaFoldDB" id="A0ABD2CAV8"/>
<reference evidence="1 2" key="1">
    <citation type="journal article" date="2024" name="Ann. Entomol. Soc. Am.">
        <title>Genomic analyses of the southern and eastern yellowjacket wasps (Hymenoptera: Vespidae) reveal evolutionary signatures of social life.</title>
        <authorList>
            <person name="Catto M.A."/>
            <person name="Caine P.B."/>
            <person name="Orr S.E."/>
            <person name="Hunt B.G."/>
            <person name="Goodisman M.A.D."/>
        </authorList>
    </citation>
    <scope>NUCLEOTIDE SEQUENCE [LARGE SCALE GENOMIC DNA]</scope>
    <source>
        <strain evidence="1">232</strain>
        <tissue evidence="1">Head and thorax</tissue>
    </source>
</reference>
<dbReference type="Proteomes" id="UP001607303">
    <property type="component" value="Unassembled WGS sequence"/>
</dbReference>
<proteinExistence type="predicted"/>
<organism evidence="1 2">
    <name type="scientific">Vespula maculifrons</name>
    <name type="common">Eastern yellow jacket</name>
    <name type="synonym">Wasp</name>
    <dbReference type="NCBI Taxonomy" id="7453"/>
    <lineage>
        <taxon>Eukaryota</taxon>
        <taxon>Metazoa</taxon>
        <taxon>Ecdysozoa</taxon>
        <taxon>Arthropoda</taxon>
        <taxon>Hexapoda</taxon>
        <taxon>Insecta</taxon>
        <taxon>Pterygota</taxon>
        <taxon>Neoptera</taxon>
        <taxon>Endopterygota</taxon>
        <taxon>Hymenoptera</taxon>
        <taxon>Apocrita</taxon>
        <taxon>Aculeata</taxon>
        <taxon>Vespoidea</taxon>
        <taxon>Vespidae</taxon>
        <taxon>Vespinae</taxon>
        <taxon>Vespula</taxon>
    </lineage>
</organism>
<keyword evidence="2" id="KW-1185">Reference proteome</keyword>
<accession>A0ABD2CAV8</accession>
<name>A0ABD2CAV8_VESMC</name>
<protein>
    <submittedName>
        <fullName evidence="1">Uncharacterized protein</fullName>
    </submittedName>
</protein>
<gene>
    <name evidence="1" type="ORF">V1477_009819</name>
</gene>
<sequence length="91" mass="10907">MKQRKIDQQHRLSQRYKNYSCEDCREQENCCTFVNCVENEGTNECFIFMCKDNSYGFIAEGIRYIFVRESSYNVDNLDNSFILKDNMPLFD</sequence>
<evidence type="ECO:0000313" key="1">
    <source>
        <dbReference type="EMBL" id="KAL2742190.1"/>
    </source>
</evidence>
<dbReference type="EMBL" id="JAYRBN010000058">
    <property type="protein sequence ID" value="KAL2742190.1"/>
    <property type="molecule type" value="Genomic_DNA"/>
</dbReference>